<protein>
    <submittedName>
        <fullName evidence="2">Peptidoglycan-binding domain 1 protein</fullName>
    </submittedName>
</protein>
<feature type="domain" description="Peptidoglycan binding-like" evidence="1">
    <location>
        <begin position="16"/>
        <end position="72"/>
    </location>
</feature>
<evidence type="ECO:0000259" key="1">
    <source>
        <dbReference type="Pfam" id="PF01471"/>
    </source>
</evidence>
<sequence length="258" mass="26748">MMIPPTNYPTLQIGSTGPAVVHLQESLVVQGFDPGMIDGIFGPKTQAAVIAFQSCCCLVPDGIVGPITWAALEAACPPPLDHLSGAQMSSCMPYVSQAGCAPSAPARPARTQSCPTLREGSRGASVRELQTLLSNHGFNPGPIDGIFGPRTRAAVVSFQTSKGLSPDGIVGPRTWAALGVNCTSSPSTKCPTLRRGSRGSSVRTLQTRLNNQGFNPGPIDGIFGSRTQAAVIAFQNSRCLSPDGIVGRKTWAALGGCC</sequence>
<dbReference type="EMBL" id="CP002547">
    <property type="protein sequence ID" value="ADY57486.1"/>
    <property type="molecule type" value="Genomic_DNA"/>
</dbReference>
<dbReference type="KEGG" id="sgy:Sgly_3222"/>
<dbReference type="HOGENOM" id="CLU_065565_0_0_9"/>
<dbReference type="eggNOG" id="COG3409">
    <property type="taxonomic scope" value="Bacteria"/>
</dbReference>
<feature type="domain" description="Peptidoglycan binding-like" evidence="1">
    <location>
        <begin position="198"/>
        <end position="254"/>
    </location>
</feature>
<keyword evidence="3" id="KW-1185">Reference proteome</keyword>
<organism evidence="2 3">
    <name type="scientific">Syntrophobotulus glycolicus (strain DSM 8271 / FlGlyR)</name>
    <dbReference type="NCBI Taxonomy" id="645991"/>
    <lineage>
        <taxon>Bacteria</taxon>
        <taxon>Bacillati</taxon>
        <taxon>Bacillota</taxon>
        <taxon>Clostridia</taxon>
        <taxon>Eubacteriales</taxon>
        <taxon>Desulfitobacteriaceae</taxon>
        <taxon>Syntrophobotulus</taxon>
    </lineage>
</organism>
<dbReference type="Pfam" id="PF01471">
    <property type="entry name" value="PG_binding_1"/>
    <property type="match status" value="3"/>
</dbReference>
<evidence type="ECO:0000313" key="3">
    <source>
        <dbReference type="Proteomes" id="UP000007488"/>
    </source>
</evidence>
<dbReference type="Gene3D" id="1.10.101.10">
    <property type="entry name" value="PGBD-like superfamily/PGBD"/>
    <property type="match status" value="3"/>
</dbReference>
<dbReference type="SUPFAM" id="SSF47090">
    <property type="entry name" value="PGBD-like"/>
    <property type="match status" value="3"/>
</dbReference>
<accession>F0T1R2</accession>
<dbReference type="InterPro" id="IPR036365">
    <property type="entry name" value="PGBD-like_sf"/>
</dbReference>
<evidence type="ECO:0000313" key="2">
    <source>
        <dbReference type="EMBL" id="ADY57486.1"/>
    </source>
</evidence>
<dbReference type="InterPro" id="IPR002477">
    <property type="entry name" value="Peptidoglycan-bd-like"/>
</dbReference>
<feature type="domain" description="Peptidoglycan binding-like" evidence="1">
    <location>
        <begin position="122"/>
        <end position="178"/>
    </location>
</feature>
<dbReference type="OrthoDB" id="9787225at2"/>
<dbReference type="Proteomes" id="UP000007488">
    <property type="component" value="Chromosome"/>
</dbReference>
<gene>
    <name evidence="2" type="ordered locus">Sgly_3222</name>
</gene>
<reference evidence="2 3" key="1">
    <citation type="journal article" date="2011" name="Stand. Genomic Sci.">
        <title>Complete genome sequence of Syntrophobotulus glycolicus type strain (FlGlyR).</title>
        <authorList>
            <person name="Han C."/>
            <person name="Mwirichia R."/>
            <person name="Chertkov O."/>
            <person name="Held B."/>
            <person name="Lapidus A."/>
            <person name="Nolan M."/>
            <person name="Lucas S."/>
            <person name="Hammon N."/>
            <person name="Deshpande S."/>
            <person name="Cheng J.F."/>
            <person name="Tapia R."/>
            <person name="Goodwin L."/>
            <person name="Pitluck S."/>
            <person name="Huntemann M."/>
            <person name="Liolios K."/>
            <person name="Ivanova N."/>
            <person name="Pagani I."/>
            <person name="Mavromatis K."/>
            <person name="Ovchinikova G."/>
            <person name="Pati A."/>
            <person name="Chen A."/>
            <person name="Palaniappan K."/>
            <person name="Land M."/>
            <person name="Hauser L."/>
            <person name="Brambilla E.M."/>
            <person name="Rohde M."/>
            <person name="Spring S."/>
            <person name="Sikorski J."/>
            <person name="Goker M."/>
            <person name="Woyke T."/>
            <person name="Bristow J."/>
            <person name="Eisen J.A."/>
            <person name="Markowitz V."/>
            <person name="Hugenholtz P."/>
            <person name="Kyrpides N.C."/>
            <person name="Klenk H.P."/>
            <person name="Detter J.C."/>
        </authorList>
    </citation>
    <scope>NUCLEOTIDE SEQUENCE [LARGE SCALE GENOMIC DNA]</scope>
    <source>
        <strain evidence="3">DSM 8271 / FlGlyR</strain>
    </source>
</reference>
<proteinExistence type="predicted"/>
<dbReference type="AlphaFoldDB" id="F0T1R2"/>
<reference evidence="3" key="2">
    <citation type="submission" date="2011-02" db="EMBL/GenBank/DDBJ databases">
        <title>The complete genome of Syntrophobotulus glycolicus DSM 8271.</title>
        <authorList>
            <person name="Lucas S."/>
            <person name="Copeland A."/>
            <person name="Lapidus A."/>
            <person name="Bruce D."/>
            <person name="Goodwin L."/>
            <person name="Pitluck S."/>
            <person name="Kyrpides N."/>
            <person name="Mavromatis K."/>
            <person name="Pagani I."/>
            <person name="Ivanova N."/>
            <person name="Mikhailova N."/>
            <person name="Chertkov O."/>
            <person name="Held B."/>
            <person name="Detter J.C."/>
            <person name="Tapia R."/>
            <person name="Han C."/>
            <person name="Land M."/>
            <person name="Hauser L."/>
            <person name="Markowitz V."/>
            <person name="Cheng J.-F."/>
            <person name="Hugenholtz P."/>
            <person name="Woyke T."/>
            <person name="Wu D."/>
            <person name="Spring S."/>
            <person name="Schroeder M."/>
            <person name="Brambilla E."/>
            <person name="Klenk H.-P."/>
            <person name="Eisen J.A."/>
        </authorList>
    </citation>
    <scope>NUCLEOTIDE SEQUENCE [LARGE SCALE GENOMIC DNA]</scope>
    <source>
        <strain evidence="3">DSM 8271 / FlGlyR</strain>
    </source>
</reference>
<dbReference type="InterPro" id="IPR036366">
    <property type="entry name" value="PGBDSf"/>
</dbReference>
<dbReference type="RefSeq" id="WP_013626211.1">
    <property type="nucleotide sequence ID" value="NC_015172.1"/>
</dbReference>
<name>F0T1R2_SYNGF</name>
<dbReference type="STRING" id="645991.Sgly_3222"/>